<evidence type="ECO:0000313" key="2">
    <source>
        <dbReference type="Proteomes" id="UP000662088"/>
    </source>
</evidence>
<organism evidence="1 2">
    <name type="scientific">Clostridium lentum</name>
    <dbReference type="NCBI Taxonomy" id="2763037"/>
    <lineage>
        <taxon>Bacteria</taxon>
        <taxon>Bacillati</taxon>
        <taxon>Bacillota</taxon>
        <taxon>Clostridia</taxon>
        <taxon>Eubacteriales</taxon>
        <taxon>Clostridiaceae</taxon>
        <taxon>Clostridium</taxon>
    </lineage>
</organism>
<keyword evidence="2" id="KW-1185">Reference proteome</keyword>
<sequence length="45" mass="5450">MENNVDYKYFEATHSGHGLQNDDKIYKEYMETVEEYLDKYIPAEK</sequence>
<comment type="caution">
    <text evidence="1">The sequence shown here is derived from an EMBL/GenBank/DDBJ whole genome shotgun (WGS) entry which is preliminary data.</text>
</comment>
<reference evidence="1" key="1">
    <citation type="submission" date="2020-08" db="EMBL/GenBank/DDBJ databases">
        <title>Genome public.</title>
        <authorList>
            <person name="Liu C."/>
            <person name="Sun Q."/>
        </authorList>
    </citation>
    <scope>NUCLEOTIDE SEQUENCE</scope>
    <source>
        <strain evidence="1">NSJ-42</strain>
    </source>
</reference>
<proteinExistence type="predicted"/>
<dbReference type="RefSeq" id="WP_186835515.1">
    <property type="nucleotide sequence ID" value="NZ_JACOOQ010000021.1"/>
</dbReference>
<dbReference type="EMBL" id="JACOOQ010000021">
    <property type="protein sequence ID" value="MBC5641028.1"/>
    <property type="molecule type" value="Genomic_DNA"/>
</dbReference>
<accession>A0A8I0AFI6</accession>
<evidence type="ECO:0000313" key="1">
    <source>
        <dbReference type="EMBL" id="MBC5641028.1"/>
    </source>
</evidence>
<protein>
    <submittedName>
        <fullName evidence="1">Uncharacterized protein</fullName>
    </submittedName>
</protein>
<dbReference type="AlphaFoldDB" id="A0A8I0AFI6"/>
<dbReference type="Proteomes" id="UP000662088">
    <property type="component" value="Unassembled WGS sequence"/>
</dbReference>
<name>A0A8I0AFI6_9CLOT</name>
<gene>
    <name evidence="1" type="ORF">H8R92_11510</name>
</gene>